<protein>
    <recommendedName>
        <fullName evidence="5">Adenylate cyclase</fullName>
    </recommendedName>
</protein>
<evidence type="ECO:0000313" key="3">
    <source>
        <dbReference type="EMBL" id="KUM91904.1"/>
    </source>
</evidence>
<dbReference type="Proteomes" id="UP000054241">
    <property type="component" value="Unassembled WGS sequence"/>
</dbReference>
<evidence type="ECO:0000256" key="2">
    <source>
        <dbReference type="SAM" id="SignalP"/>
    </source>
</evidence>
<evidence type="ECO:0008006" key="5">
    <source>
        <dbReference type="Google" id="ProtNLM"/>
    </source>
</evidence>
<accession>A0A101NF57</accession>
<dbReference type="InterPro" id="IPR006311">
    <property type="entry name" value="TAT_signal"/>
</dbReference>
<feature type="chain" id="PRO_5007101459" description="Adenylate cyclase" evidence="2">
    <location>
        <begin position="31"/>
        <end position="94"/>
    </location>
</feature>
<dbReference type="EMBL" id="LMWL01000067">
    <property type="protein sequence ID" value="KUM91904.1"/>
    <property type="molecule type" value="Genomic_DNA"/>
</dbReference>
<dbReference type="RefSeq" id="WP_067007135.1">
    <property type="nucleotide sequence ID" value="NZ_BNDU01000006.1"/>
</dbReference>
<comment type="caution">
    <text evidence="3">The sequence shown here is derived from an EMBL/GenBank/DDBJ whole genome shotgun (WGS) entry which is preliminary data.</text>
</comment>
<organism evidence="3 4">
    <name type="scientific">Streptomyces cellostaticus</name>
    <dbReference type="NCBI Taxonomy" id="67285"/>
    <lineage>
        <taxon>Bacteria</taxon>
        <taxon>Bacillati</taxon>
        <taxon>Actinomycetota</taxon>
        <taxon>Actinomycetes</taxon>
        <taxon>Kitasatosporales</taxon>
        <taxon>Streptomycetaceae</taxon>
        <taxon>Streptomyces</taxon>
    </lineage>
</organism>
<evidence type="ECO:0000256" key="1">
    <source>
        <dbReference type="SAM" id="MobiDB-lite"/>
    </source>
</evidence>
<keyword evidence="2" id="KW-0732">Signal</keyword>
<gene>
    <name evidence="3" type="ORF">AQI88_34520</name>
</gene>
<dbReference type="STRING" id="67285.AQI88_34520"/>
<feature type="compositionally biased region" description="Polar residues" evidence="1">
    <location>
        <begin position="71"/>
        <end position="82"/>
    </location>
</feature>
<sequence length="94" mass="9280">MTLLKRAALAVASAALVAGTAGLAAAPAFAGGGQPNQSCEDQPSRPGQAEAAPGSAFNPDGTAGTHYAGEQPQNSNNSHSVSQYDVACAQVSMH</sequence>
<evidence type="ECO:0000313" key="4">
    <source>
        <dbReference type="Proteomes" id="UP000054241"/>
    </source>
</evidence>
<proteinExistence type="predicted"/>
<keyword evidence="4" id="KW-1185">Reference proteome</keyword>
<feature type="region of interest" description="Disordered" evidence="1">
    <location>
        <begin position="26"/>
        <end position="82"/>
    </location>
</feature>
<name>A0A101NF57_9ACTN</name>
<dbReference type="PROSITE" id="PS51318">
    <property type="entry name" value="TAT"/>
    <property type="match status" value="1"/>
</dbReference>
<dbReference type="AlphaFoldDB" id="A0A101NF57"/>
<reference evidence="3 4" key="1">
    <citation type="submission" date="2015-10" db="EMBL/GenBank/DDBJ databases">
        <title>Draft genome sequence of Streptomyces cellostaticus DSM 40189, type strain for the species Streptomyces cellostaticus.</title>
        <authorList>
            <person name="Ruckert C."/>
            <person name="Winkler A."/>
            <person name="Kalinowski J."/>
            <person name="Kampfer P."/>
            <person name="Glaeser S."/>
        </authorList>
    </citation>
    <scope>NUCLEOTIDE SEQUENCE [LARGE SCALE GENOMIC DNA]</scope>
    <source>
        <strain evidence="3 4">DSM 40189</strain>
    </source>
</reference>
<feature type="signal peptide" evidence="2">
    <location>
        <begin position="1"/>
        <end position="30"/>
    </location>
</feature>
<dbReference type="OrthoDB" id="4325863at2"/>